<dbReference type="Proteomes" id="UP000018468">
    <property type="component" value="Linkage group LG6"/>
</dbReference>
<keyword evidence="4" id="KW-1185">Reference proteome</keyword>
<reference evidence="3" key="2">
    <citation type="submission" date="2025-08" db="UniProtKB">
        <authorList>
            <consortium name="Ensembl"/>
        </authorList>
    </citation>
    <scope>IDENTIFICATION</scope>
</reference>
<sequence length="220" mass="24134">PRSSAAGYRALEGGAVSLACRYSVKRYGLSRVCWGRNCGTLWCSDTIVQTDGSRVISKVSDRYRLNGDIPAGQVDLTISRVRQADSGSYCCRVDIDGYFNDQKVSHTLQVLKGRLHQPWATQILNTDVAVRNSQLINQISHQTVEARGRTGLNWNGVILSQMTSCDRGSALPMRHGQVLEESAIVTQSLQINVPVLAGSITVLLFLLLASSLALLGFRRR</sequence>
<dbReference type="InterPro" id="IPR007110">
    <property type="entry name" value="Ig-like_dom"/>
</dbReference>
<organism evidence="3 4">
    <name type="scientific">Lepisosteus oculatus</name>
    <name type="common">Spotted gar</name>
    <dbReference type="NCBI Taxonomy" id="7918"/>
    <lineage>
        <taxon>Eukaryota</taxon>
        <taxon>Metazoa</taxon>
        <taxon>Chordata</taxon>
        <taxon>Craniata</taxon>
        <taxon>Vertebrata</taxon>
        <taxon>Euteleostomi</taxon>
        <taxon>Actinopterygii</taxon>
        <taxon>Neopterygii</taxon>
        <taxon>Holostei</taxon>
        <taxon>Semionotiformes</taxon>
        <taxon>Lepisosteidae</taxon>
        <taxon>Lepisosteus</taxon>
    </lineage>
</organism>
<proteinExistence type="predicted"/>
<dbReference type="eggNOG" id="ENOG502RY2T">
    <property type="taxonomic scope" value="Eukaryota"/>
</dbReference>
<dbReference type="HOGENOM" id="CLU_047504_2_2_1"/>
<dbReference type="InterPro" id="IPR013106">
    <property type="entry name" value="Ig_V-set"/>
</dbReference>
<dbReference type="GeneTree" id="ENSGT00940000163509"/>
<dbReference type="GO" id="GO:0001786">
    <property type="term" value="F:phosphatidylserine binding"/>
    <property type="evidence" value="ECO:0000318"/>
    <property type="project" value="GO_Central"/>
</dbReference>
<dbReference type="SUPFAM" id="SSF48726">
    <property type="entry name" value="Immunoglobulin"/>
    <property type="match status" value="1"/>
</dbReference>
<dbReference type="EMBL" id="AHAT01027484">
    <property type="status" value="NOT_ANNOTATED_CDS"/>
    <property type="molecule type" value="Genomic_DNA"/>
</dbReference>
<dbReference type="AlphaFoldDB" id="W5MTA7"/>
<reference evidence="4" key="1">
    <citation type="submission" date="2011-12" db="EMBL/GenBank/DDBJ databases">
        <title>The Draft Genome of Lepisosteus oculatus.</title>
        <authorList>
            <consortium name="The Broad Institute Genome Assembly &amp; Analysis Group"/>
            <consortium name="Computational R&amp;D Group"/>
            <consortium name="and Sequencing Platform"/>
            <person name="Di Palma F."/>
            <person name="Alfoldi J."/>
            <person name="Johnson J."/>
            <person name="Berlin A."/>
            <person name="Gnerre S."/>
            <person name="Jaffe D."/>
            <person name="MacCallum I."/>
            <person name="Young S."/>
            <person name="Walker B.J."/>
            <person name="Lander E.S."/>
            <person name="Lindblad-Toh K."/>
        </authorList>
    </citation>
    <scope>NUCLEOTIDE SEQUENCE [LARGE SCALE GENOMIC DNA]</scope>
</reference>
<name>W5MTA7_LEPOC</name>
<feature type="domain" description="Ig-like" evidence="2">
    <location>
        <begin position="1"/>
        <end position="105"/>
    </location>
</feature>
<dbReference type="Pfam" id="PF07686">
    <property type="entry name" value="V-set"/>
    <property type="match status" value="1"/>
</dbReference>
<dbReference type="InterPro" id="IPR013783">
    <property type="entry name" value="Ig-like_fold"/>
</dbReference>
<evidence type="ECO:0000313" key="4">
    <source>
        <dbReference type="Proteomes" id="UP000018468"/>
    </source>
</evidence>
<dbReference type="Bgee" id="ENSLOCG00000009509">
    <property type="expression patterns" value="Expressed in bone element and 5 other cell types or tissues"/>
</dbReference>
<dbReference type="GO" id="GO:0060097">
    <property type="term" value="P:cytoskeletal rearrangement involved in phagocytosis, engulfment"/>
    <property type="evidence" value="ECO:0000318"/>
    <property type="project" value="GO_Central"/>
</dbReference>
<dbReference type="EMBL" id="AHAT01027483">
    <property type="status" value="NOT_ANNOTATED_CDS"/>
    <property type="molecule type" value="Genomic_DNA"/>
</dbReference>
<protein>
    <submittedName>
        <fullName evidence="3">T cell immunoglobulin and mucin domain containing 4</fullName>
    </submittedName>
</protein>
<reference evidence="3" key="3">
    <citation type="submission" date="2025-09" db="UniProtKB">
        <authorList>
            <consortium name="Ensembl"/>
        </authorList>
    </citation>
    <scope>IDENTIFICATION</scope>
</reference>
<keyword evidence="1" id="KW-1133">Transmembrane helix</keyword>
<dbReference type="SMART" id="SM00409">
    <property type="entry name" value="IG"/>
    <property type="match status" value="1"/>
</dbReference>
<dbReference type="PROSITE" id="PS50835">
    <property type="entry name" value="IG_LIKE"/>
    <property type="match status" value="1"/>
</dbReference>
<dbReference type="Ensembl" id="ENSLOCT00000011633.1">
    <property type="protein sequence ID" value="ENSLOCP00000011616.1"/>
    <property type="gene ID" value="ENSLOCG00000009509.1"/>
</dbReference>
<dbReference type="PANTHER" id="PTHR46608">
    <property type="entry name" value="T-CELL IMMUNOGLOBULIN AND MUCIN DOMAIN-CONTAINING PROTEIN 4"/>
    <property type="match status" value="1"/>
</dbReference>
<keyword evidence="1" id="KW-0472">Membrane</keyword>
<accession>W5MTA7</accession>
<dbReference type="GO" id="GO:0043277">
    <property type="term" value="P:apoptotic cell clearance"/>
    <property type="evidence" value="ECO:0000318"/>
    <property type="project" value="GO_Central"/>
</dbReference>
<evidence type="ECO:0000259" key="2">
    <source>
        <dbReference type="PROSITE" id="PS50835"/>
    </source>
</evidence>
<dbReference type="InParanoid" id="W5MTA7"/>
<evidence type="ECO:0000313" key="3">
    <source>
        <dbReference type="Ensembl" id="ENSLOCP00000011616.1"/>
    </source>
</evidence>
<evidence type="ECO:0000256" key="1">
    <source>
        <dbReference type="SAM" id="Phobius"/>
    </source>
</evidence>
<dbReference type="InterPro" id="IPR003599">
    <property type="entry name" value="Ig_sub"/>
</dbReference>
<dbReference type="Gene3D" id="2.60.40.10">
    <property type="entry name" value="Immunoglobulins"/>
    <property type="match status" value="1"/>
</dbReference>
<keyword evidence="1" id="KW-0812">Transmembrane</keyword>
<dbReference type="EMBL" id="AHAT01027482">
    <property type="status" value="NOT_ANNOTATED_CDS"/>
    <property type="molecule type" value="Genomic_DNA"/>
</dbReference>
<dbReference type="PANTHER" id="PTHR46608:SF2">
    <property type="entry name" value="T CELL IMMUNOGLOBULIN AND MUCIN DOMAIN CONTAINING 4 PRECURSOR"/>
    <property type="match status" value="1"/>
</dbReference>
<feature type="transmembrane region" description="Helical" evidence="1">
    <location>
        <begin position="195"/>
        <end position="217"/>
    </location>
</feature>
<dbReference type="InterPro" id="IPR036179">
    <property type="entry name" value="Ig-like_dom_sf"/>
</dbReference>